<dbReference type="PANTHER" id="PTHR31268:SF32">
    <property type="entry name" value="GALACTINOL--SUCROSE GALACTOSYLTRANSFERASE 2-RELATED"/>
    <property type="match status" value="1"/>
</dbReference>
<accession>A0A8H8DM88</accession>
<reference evidence="3 4" key="1">
    <citation type="journal article" name="Sci. Rep.">
        <title>Genome-scale phylogenetic analyses confirm Olpidium as the closest living zoosporic fungus to the non-flagellated, terrestrial fungi.</title>
        <authorList>
            <person name="Chang Y."/>
            <person name="Rochon D."/>
            <person name="Sekimoto S."/>
            <person name="Wang Y."/>
            <person name="Chovatia M."/>
            <person name="Sandor L."/>
            <person name="Salamov A."/>
            <person name="Grigoriev I.V."/>
            <person name="Stajich J.E."/>
            <person name="Spatafora J.W."/>
        </authorList>
    </citation>
    <scope>NUCLEOTIDE SEQUENCE [LARGE SCALE GENOMIC DNA]</scope>
    <source>
        <strain evidence="3">S191</strain>
    </source>
</reference>
<name>A0A8H8DM88_9FUNG</name>
<dbReference type="OrthoDB" id="4664297at2759"/>
<proteinExistence type="inferred from homology"/>
<evidence type="ECO:0000256" key="1">
    <source>
        <dbReference type="ARBA" id="ARBA00007240"/>
    </source>
</evidence>
<keyword evidence="2" id="KW-0119">Carbohydrate metabolism</keyword>
<dbReference type="Proteomes" id="UP000673691">
    <property type="component" value="Unassembled WGS sequence"/>
</dbReference>
<dbReference type="PANTHER" id="PTHR31268">
    <property type="match status" value="1"/>
</dbReference>
<evidence type="ECO:0000313" key="3">
    <source>
        <dbReference type="EMBL" id="KAG5463478.1"/>
    </source>
</evidence>
<gene>
    <name evidence="3" type="ORF">BJ554DRAFT_7129</name>
</gene>
<dbReference type="SUPFAM" id="SSF51445">
    <property type="entry name" value="(Trans)glycosidases"/>
    <property type="match status" value="1"/>
</dbReference>
<comment type="similarity">
    <text evidence="1">Belongs to the glycosyl hydrolases 36 family.</text>
</comment>
<evidence type="ECO:0000313" key="4">
    <source>
        <dbReference type="Proteomes" id="UP000673691"/>
    </source>
</evidence>
<evidence type="ECO:0000256" key="2">
    <source>
        <dbReference type="ARBA" id="ARBA00023277"/>
    </source>
</evidence>
<protein>
    <submittedName>
        <fullName evidence="3">Uncharacterized protein</fullName>
    </submittedName>
</protein>
<dbReference type="EMBL" id="JAEFCI010000536">
    <property type="protein sequence ID" value="KAG5463478.1"/>
    <property type="molecule type" value="Genomic_DNA"/>
</dbReference>
<dbReference type="AlphaFoldDB" id="A0A8H8DM88"/>
<dbReference type="InterPro" id="IPR017853">
    <property type="entry name" value="GH"/>
</dbReference>
<dbReference type="Pfam" id="PF05691">
    <property type="entry name" value="Raffinose_syn"/>
    <property type="match status" value="2"/>
</dbReference>
<keyword evidence="4" id="KW-1185">Reference proteome</keyword>
<comment type="caution">
    <text evidence="3">The sequence shown here is derived from an EMBL/GenBank/DDBJ whole genome shotgun (WGS) entry which is preliminary data.</text>
</comment>
<sequence>MPSASGMCMRGDEVYLQSSPDGPACVMAAKGSDLMRVIESACNCALGQVLAPEEGTMLIAASAISGSNSASDTRCTWNAFYDKVSLNLILSALDWFAQAGTRFEWILIDDGTIRQRHPYIRHIGVWHTVWGYWNGISPNSRIAEDFCVVEKTTSDQRTVHLVETRVLRFYDEWYRMLRRSGVDFVKVDAQASFELLSGEDRALGSAYRAALRESARKHMGGNVIYCMAHTPGVLWGFSGGPVYLSDNIATHDPRAVTPLLPGGPCSRVLRSRQPAAVCVDSLFEDPTKVDVILKIAARNTEKLAVVAAFNCRPDSELLGAVTICEAFSGILPTGQVFAAYDFKDRTVIHLRRPNCTARAASPALRALTSFVPVFLSARDANVFTFSVVEYPPLSSQRRKIPGICSFGLAGKYNGSAAVLGTEWNAAKDGRFGSRYRYGVKLLRCAGRVAVHLDFRTFDVPETLGPDGIPACVRAATVDGEDVRAAVEYDRRQSILVFASIAGRPELNDLEIQVEVFLG</sequence>
<dbReference type="InterPro" id="IPR008811">
    <property type="entry name" value="Glycosyl_hydrolases_36"/>
</dbReference>
<organism evidence="3 4">
    <name type="scientific">Olpidium bornovanus</name>
    <dbReference type="NCBI Taxonomy" id="278681"/>
    <lineage>
        <taxon>Eukaryota</taxon>
        <taxon>Fungi</taxon>
        <taxon>Fungi incertae sedis</taxon>
        <taxon>Olpidiomycota</taxon>
        <taxon>Olpidiomycotina</taxon>
        <taxon>Olpidiomycetes</taxon>
        <taxon>Olpidiales</taxon>
        <taxon>Olpidiaceae</taxon>
        <taxon>Olpidium</taxon>
    </lineage>
</organism>